<evidence type="ECO:0000313" key="1">
    <source>
        <dbReference type="EMBL" id="PQQ66266.1"/>
    </source>
</evidence>
<organism evidence="1 2">
    <name type="scientific">Acetivibrio saccincola</name>
    <dbReference type="NCBI Taxonomy" id="1677857"/>
    <lineage>
        <taxon>Bacteria</taxon>
        <taxon>Bacillati</taxon>
        <taxon>Bacillota</taxon>
        <taxon>Clostridia</taxon>
        <taxon>Eubacteriales</taxon>
        <taxon>Oscillospiraceae</taxon>
        <taxon>Acetivibrio</taxon>
    </lineage>
</organism>
<dbReference type="RefSeq" id="WP_105367775.1">
    <property type="nucleotide sequence ID" value="NZ_NEMB01000003.1"/>
</dbReference>
<evidence type="ECO:0000313" key="2">
    <source>
        <dbReference type="Proteomes" id="UP000239720"/>
    </source>
</evidence>
<proteinExistence type="predicted"/>
<protein>
    <submittedName>
        <fullName evidence="1">Uncharacterized protein</fullName>
    </submittedName>
</protein>
<dbReference type="EMBL" id="NEMB01000003">
    <property type="protein sequence ID" value="PQQ66266.1"/>
    <property type="molecule type" value="Genomic_DNA"/>
</dbReference>
<dbReference type="OrthoDB" id="9769314at2"/>
<dbReference type="Proteomes" id="UP000239720">
    <property type="component" value="Unassembled WGS sequence"/>
</dbReference>
<sequence>MQLTKERCGGYENKDTANALFRDIYNTVKPYDATMLINICLPGMTGVQGSVRGEKSVGK</sequence>
<comment type="caution">
    <text evidence="1">The sequence shown here is derived from an EMBL/GenBank/DDBJ whole genome shotgun (WGS) entry which is preliminary data.</text>
</comment>
<gene>
    <name evidence="1" type="ORF">B9R14_05555</name>
</gene>
<reference evidence="1 2" key="1">
    <citation type="journal article" date="2018" name="Syst. Appl. Microbiol.">
        <title>Characterization and high-quality draft genome sequence of Herbivorax saccincola A7, an anaerobic, alkaliphilic, thermophilic, cellulolytic, and xylanolytic bacterium.</title>
        <authorList>
            <person name="Aikawa S."/>
            <person name="Baramee S."/>
            <person name="Sermsathanaswadi J."/>
            <person name="Thianheng P."/>
            <person name="Tachaapaikoon C."/>
            <person name="Shikata A."/>
            <person name="Waeonukul R."/>
            <person name="Pason P."/>
            <person name="Ratanakhanokchai K."/>
            <person name="Kosugi A."/>
        </authorList>
    </citation>
    <scope>NUCLEOTIDE SEQUENCE [LARGE SCALE GENOMIC DNA]</scope>
    <source>
        <strain evidence="1 2">A7</strain>
    </source>
</reference>
<name>A0A2S8R907_9FIRM</name>
<dbReference type="AlphaFoldDB" id="A0A2S8R907"/>
<accession>A0A2S8R907</accession>